<keyword evidence="6 13" id="KW-0479">Metal-binding</keyword>
<evidence type="ECO:0000256" key="13">
    <source>
        <dbReference type="PIRSR" id="PIRSR602401-1"/>
    </source>
</evidence>
<reference evidence="15" key="2">
    <citation type="submission" date="2014-07" db="EMBL/GenBank/DDBJ databases">
        <authorList>
            <person name="Hull J."/>
        </authorList>
    </citation>
    <scope>NUCLEOTIDE SEQUENCE</scope>
</reference>
<evidence type="ECO:0000256" key="6">
    <source>
        <dbReference type="ARBA" id="ARBA00022723"/>
    </source>
</evidence>
<reference evidence="15" key="1">
    <citation type="journal article" date="2014" name="PLoS ONE">
        <title>Transcriptome-Based Identification of ABC Transporters in the Western Tarnished Plant Bug Lygus hesperus.</title>
        <authorList>
            <person name="Hull J.J."/>
            <person name="Chaney K."/>
            <person name="Geib S.M."/>
            <person name="Fabrick J.A."/>
            <person name="Brent C.S."/>
            <person name="Walsh D."/>
            <person name="Lavine L.C."/>
        </authorList>
    </citation>
    <scope>NUCLEOTIDE SEQUENCE</scope>
</reference>
<evidence type="ECO:0000256" key="7">
    <source>
        <dbReference type="ARBA" id="ARBA00022824"/>
    </source>
</evidence>
<dbReference type="EMBL" id="GBHO01040164">
    <property type="protein sequence ID" value="JAG03440.1"/>
    <property type="molecule type" value="Transcribed_RNA"/>
</dbReference>
<dbReference type="Gene3D" id="1.10.630.10">
    <property type="entry name" value="Cytochrome P450"/>
    <property type="match status" value="1"/>
</dbReference>
<evidence type="ECO:0000256" key="4">
    <source>
        <dbReference type="ARBA" id="ARBA00010617"/>
    </source>
</evidence>
<dbReference type="InterPro" id="IPR002401">
    <property type="entry name" value="Cyt_P450_E_grp-I"/>
</dbReference>
<dbReference type="GO" id="GO:0004497">
    <property type="term" value="F:monooxygenase activity"/>
    <property type="evidence" value="ECO:0007669"/>
    <property type="project" value="UniProtKB-KW"/>
</dbReference>
<keyword evidence="9 14" id="KW-0560">Oxidoreductase</keyword>
<evidence type="ECO:0000256" key="14">
    <source>
        <dbReference type="RuleBase" id="RU000461"/>
    </source>
</evidence>
<name>A0A0A9WEZ6_LYGHE</name>
<dbReference type="PANTHER" id="PTHR24292:SF104">
    <property type="entry name" value="CYTOCHROME P450 308A1-RELATED"/>
    <property type="match status" value="1"/>
</dbReference>
<keyword evidence="12" id="KW-0472">Membrane</keyword>
<evidence type="ECO:0000256" key="1">
    <source>
        <dbReference type="ARBA" id="ARBA00001971"/>
    </source>
</evidence>
<evidence type="ECO:0000256" key="11">
    <source>
        <dbReference type="ARBA" id="ARBA00023033"/>
    </source>
</evidence>
<feature type="binding site" description="axial binding residue" evidence="13">
    <location>
        <position position="53"/>
    </location>
    <ligand>
        <name>heme</name>
        <dbReference type="ChEBI" id="CHEBI:30413"/>
    </ligand>
    <ligandPart>
        <name>Fe</name>
        <dbReference type="ChEBI" id="CHEBI:18248"/>
    </ligandPart>
</feature>
<keyword evidence="8" id="KW-0492">Microsome</keyword>
<dbReference type="InterPro" id="IPR050476">
    <property type="entry name" value="Insect_CytP450_Detox"/>
</dbReference>
<dbReference type="PRINTS" id="PR00463">
    <property type="entry name" value="EP450I"/>
</dbReference>
<protein>
    <submittedName>
        <fullName evidence="15">Cytochrome P450 6A1</fullName>
    </submittedName>
</protein>
<dbReference type="AlphaFoldDB" id="A0A0A9WEZ6"/>
<dbReference type="InterPro" id="IPR036396">
    <property type="entry name" value="Cyt_P450_sf"/>
</dbReference>
<dbReference type="Pfam" id="PF00067">
    <property type="entry name" value="p450"/>
    <property type="match status" value="1"/>
</dbReference>
<proteinExistence type="inferred from homology"/>
<evidence type="ECO:0000256" key="12">
    <source>
        <dbReference type="ARBA" id="ARBA00023136"/>
    </source>
</evidence>
<keyword evidence="7" id="KW-0256">Endoplasmic reticulum</keyword>
<dbReference type="GO" id="GO:0020037">
    <property type="term" value="F:heme binding"/>
    <property type="evidence" value="ECO:0007669"/>
    <property type="project" value="InterPro"/>
</dbReference>
<dbReference type="InterPro" id="IPR001128">
    <property type="entry name" value="Cyt_P450"/>
</dbReference>
<evidence type="ECO:0000313" key="15">
    <source>
        <dbReference type="EMBL" id="JAG03440.1"/>
    </source>
</evidence>
<dbReference type="PANTHER" id="PTHR24292">
    <property type="entry name" value="CYTOCHROME P450"/>
    <property type="match status" value="1"/>
</dbReference>
<keyword evidence="10 13" id="KW-0408">Iron</keyword>
<sequence length="117" mass="13241">IPAGTKLMIPVVAMHMDPELYPEPSKFDPERFAPEMSHPPCSFLSFGDGPRICLAIKFVMTEMKCVLAKLLMRYRFTMNPATKVPLEPWLPHMGFGSSFSCRQKILFDLQALEDACC</sequence>
<comment type="similarity">
    <text evidence="4 14">Belongs to the cytochrome P450 family.</text>
</comment>
<comment type="subcellular location">
    <subcellularLocation>
        <location evidence="3">Endoplasmic reticulum membrane</location>
        <topology evidence="3">Peripheral membrane protein</topology>
    </subcellularLocation>
    <subcellularLocation>
        <location evidence="2">Microsome membrane</location>
        <topology evidence="2">Peripheral membrane protein</topology>
    </subcellularLocation>
</comment>
<evidence type="ECO:0000256" key="2">
    <source>
        <dbReference type="ARBA" id="ARBA00004174"/>
    </source>
</evidence>
<keyword evidence="11 14" id="KW-0503">Monooxygenase</keyword>
<feature type="non-terminal residue" evidence="15">
    <location>
        <position position="1"/>
    </location>
</feature>
<dbReference type="PROSITE" id="PS00086">
    <property type="entry name" value="CYTOCHROME_P450"/>
    <property type="match status" value="1"/>
</dbReference>
<dbReference type="GO" id="GO:0005789">
    <property type="term" value="C:endoplasmic reticulum membrane"/>
    <property type="evidence" value="ECO:0007669"/>
    <property type="project" value="UniProtKB-SubCell"/>
</dbReference>
<dbReference type="GO" id="GO:0005506">
    <property type="term" value="F:iron ion binding"/>
    <property type="evidence" value="ECO:0007669"/>
    <property type="project" value="InterPro"/>
</dbReference>
<evidence type="ECO:0000256" key="9">
    <source>
        <dbReference type="ARBA" id="ARBA00023002"/>
    </source>
</evidence>
<dbReference type="GO" id="GO:0016705">
    <property type="term" value="F:oxidoreductase activity, acting on paired donors, with incorporation or reduction of molecular oxygen"/>
    <property type="evidence" value="ECO:0007669"/>
    <property type="project" value="InterPro"/>
</dbReference>
<dbReference type="SUPFAM" id="SSF48264">
    <property type="entry name" value="Cytochrome P450"/>
    <property type="match status" value="1"/>
</dbReference>
<keyword evidence="5 13" id="KW-0349">Heme</keyword>
<evidence type="ECO:0000256" key="8">
    <source>
        <dbReference type="ARBA" id="ARBA00022848"/>
    </source>
</evidence>
<organism evidence="15">
    <name type="scientific">Lygus hesperus</name>
    <name type="common">Western plant bug</name>
    <dbReference type="NCBI Taxonomy" id="30085"/>
    <lineage>
        <taxon>Eukaryota</taxon>
        <taxon>Metazoa</taxon>
        <taxon>Ecdysozoa</taxon>
        <taxon>Arthropoda</taxon>
        <taxon>Hexapoda</taxon>
        <taxon>Insecta</taxon>
        <taxon>Pterygota</taxon>
        <taxon>Neoptera</taxon>
        <taxon>Paraneoptera</taxon>
        <taxon>Hemiptera</taxon>
        <taxon>Heteroptera</taxon>
        <taxon>Panheteroptera</taxon>
        <taxon>Cimicomorpha</taxon>
        <taxon>Miridae</taxon>
        <taxon>Mirini</taxon>
        <taxon>Lygus</taxon>
    </lineage>
</organism>
<dbReference type="InterPro" id="IPR017972">
    <property type="entry name" value="Cyt_P450_CS"/>
</dbReference>
<gene>
    <name evidence="15" type="primary">CYP6A1</name>
    <name evidence="15" type="ORF">CM83_100038</name>
</gene>
<evidence type="ECO:0000256" key="5">
    <source>
        <dbReference type="ARBA" id="ARBA00022617"/>
    </source>
</evidence>
<accession>A0A0A9WEZ6</accession>
<comment type="cofactor">
    <cofactor evidence="1 13">
        <name>heme</name>
        <dbReference type="ChEBI" id="CHEBI:30413"/>
    </cofactor>
</comment>
<evidence type="ECO:0000256" key="10">
    <source>
        <dbReference type="ARBA" id="ARBA00023004"/>
    </source>
</evidence>
<evidence type="ECO:0000256" key="3">
    <source>
        <dbReference type="ARBA" id="ARBA00004406"/>
    </source>
</evidence>